<dbReference type="AlphaFoldDB" id="A0A5S4EYX7"/>
<reference evidence="2 3" key="1">
    <citation type="submission" date="2019-05" db="EMBL/GenBank/DDBJ databases">
        <title>Draft genome sequence of Nonomuraea turkmeniaca DSM 43926.</title>
        <authorList>
            <person name="Saricaoglu S."/>
            <person name="Isik K."/>
        </authorList>
    </citation>
    <scope>NUCLEOTIDE SEQUENCE [LARGE SCALE GENOMIC DNA]</scope>
    <source>
        <strain evidence="2 3">DSM 43926</strain>
    </source>
</reference>
<accession>A0A5S4EYX7</accession>
<dbReference type="EMBL" id="VCKY01000261">
    <property type="protein sequence ID" value="TMR08944.1"/>
    <property type="molecule type" value="Genomic_DNA"/>
</dbReference>
<comment type="caution">
    <text evidence="2">The sequence shown here is derived from an EMBL/GenBank/DDBJ whole genome shotgun (WGS) entry which is preliminary data.</text>
</comment>
<organism evidence="2 3">
    <name type="scientific">Nonomuraea turkmeniaca</name>
    <dbReference type="NCBI Taxonomy" id="103838"/>
    <lineage>
        <taxon>Bacteria</taxon>
        <taxon>Bacillati</taxon>
        <taxon>Actinomycetota</taxon>
        <taxon>Actinomycetes</taxon>
        <taxon>Streptosporangiales</taxon>
        <taxon>Streptosporangiaceae</taxon>
        <taxon>Nonomuraea</taxon>
    </lineage>
</organism>
<dbReference type="Proteomes" id="UP000309128">
    <property type="component" value="Unassembled WGS sequence"/>
</dbReference>
<proteinExistence type="predicted"/>
<dbReference type="OrthoDB" id="2379922at2"/>
<feature type="non-terminal residue" evidence="2">
    <location>
        <position position="279"/>
    </location>
</feature>
<name>A0A5S4EYX7_9ACTN</name>
<protein>
    <submittedName>
        <fullName evidence="2">TOMM leader peptide-binding protein</fullName>
    </submittedName>
</protein>
<evidence type="ECO:0000256" key="1">
    <source>
        <dbReference type="SAM" id="MobiDB-lite"/>
    </source>
</evidence>
<dbReference type="InterPro" id="IPR022291">
    <property type="entry name" value="Bacteriocin_synth_cyclodeHase"/>
</dbReference>
<sequence>MRAHPVPGHARRSGAGAAALAEPGVRAGATTLAGRPARHRPPGPRVTTAGSCAGGGPPGRRPGRRPDVALRRPGSPPVTPGSAVLRTLTPPDTAVLGTGRLHAAITAAFAPGRVAATGTWNEPTPPHEPALPDHATALVTVSDASDEREYPALTRLAADRGIPWLPVRVDAGWVLLGPAVRPPAAGCPTCVARRRDANRADAHGRDAMRERFGAELAARPSGLLTRAMATAVAALAAAELDRLREDRATALTAGALLRLSVATGLVRRHPFLPDPLCPD</sequence>
<evidence type="ECO:0000313" key="2">
    <source>
        <dbReference type="EMBL" id="TMR08944.1"/>
    </source>
</evidence>
<dbReference type="NCBIfam" id="TIGR03882">
    <property type="entry name" value="cyclo_dehyd_2"/>
    <property type="match status" value="1"/>
</dbReference>
<feature type="region of interest" description="Disordered" evidence="1">
    <location>
        <begin position="1"/>
        <end position="89"/>
    </location>
</feature>
<evidence type="ECO:0000313" key="3">
    <source>
        <dbReference type="Proteomes" id="UP000309128"/>
    </source>
</evidence>
<dbReference type="Gene3D" id="3.40.50.720">
    <property type="entry name" value="NAD(P)-binding Rossmann-like Domain"/>
    <property type="match status" value="1"/>
</dbReference>
<feature type="compositionally biased region" description="Low complexity" evidence="1">
    <location>
        <begin position="13"/>
        <end position="35"/>
    </location>
</feature>
<keyword evidence="3" id="KW-1185">Reference proteome</keyword>
<gene>
    <name evidence="2" type="ORF">ETD86_45560</name>
</gene>